<dbReference type="SMART" id="SM01027">
    <property type="entry name" value="Beta-Casp"/>
    <property type="match status" value="1"/>
</dbReference>
<dbReference type="InterPro" id="IPR001279">
    <property type="entry name" value="Metallo-B-lactamas"/>
</dbReference>
<name>A0A9X1WKS4_9VIBR</name>
<dbReference type="AlphaFoldDB" id="A0A9X1WKS4"/>
<keyword evidence="5" id="KW-1185">Reference proteome</keyword>
<dbReference type="Pfam" id="PF07521">
    <property type="entry name" value="RMMBL"/>
    <property type="match status" value="1"/>
</dbReference>
<dbReference type="SMART" id="SM00849">
    <property type="entry name" value="Lactamase_B"/>
    <property type="match status" value="1"/>
</dbReference>
<evidence type="ECO:0000313" key="5">
    <source>
        <dbReference type="Proteomes" id="UP001139488"/>
    </source>
</evidence>
<evidence type="ECO:0000259" key="3">
    <source>
        <dbReference type="SMART" id="SM01027"/>
    </source>
</evidence>
<dbReference type="InterPro" id="IPR011108">
    <property type="entry name" value="RMMBL"/>
</dbReference>
<dbReference type="Gene3D" id="3.60.15.10">
    <property type="entry name" value="Ribonuclease Z/Hydroxyacylglutathione hydrolase-like"/>
    <property type="match status" value="1"/>
</dbReference>
<dbReference type="PANTHER" id="PTHR11203:SF37">
    <property type="entry name" value="INTEGRATOR COMPLEX SUBUNIT 11"/>
    <property type="match status" value="1"/>
</dbReference>
<gene>
    <name evidence="4" type="ORF">LNL84_17685</name>
</gene>
<evidence type="ECO:0000259" key="2">
    <source>
        <dbReference type="SMART" id="SM00849"/>
    </source>
</evidence>
<dbReference type="Gene3D" id="3.40.50.10890">
    <property type="match status" value="1"/>
</dbReference>
<evidence type="ECO:0000313" key="4">
    <source>
        <dbReference type="EMBL" id="MCJ2378644.1"/>
    </source>
</evidence>
<dbReference type="SUPFAM" id="SSF56281">
    <property type="entry name" value="Metallo-hydrolase/oxidoreductase"/>
    <property type="match status" value="1"/>
</dbReference>
<organism evidence="4 5">
    <name type="scientific">Vibrio gelatinilyticus</name>
    <dbReference type="NCBI Taxonomy" id="2893468"/>
    <lineage>
        <taxon>Bacteria</taxon>
        <taxon>Pseudomonadati</taxon>
        <taxon>Pseudomonadota</taxon>
        <taxon>Gammaproteobacteria</taxon>
        <taxon>Vibrionales</taxon>
        <taxon>Vibrionaceae</taxon>
        <taxon>Vibrio</taxon>
    </lineage>
</organism>
<dbReference type="Pfam" id="PF00753">
    <property type="entry name" value="Lactamase_B"/>
    <property type="match status" value="1"/>
</dbReference>
<feature type="domain" description="Beta-Casp" evidence="3">
    <location>
        <begin position="246"/>
        <end position="376"/>
    </location>
</feature>
<dbReference type="Proteomes" id="UP001139488">
    <property type="component" value="Unassembled WGS sequence"/>
</dbReference>
<protein>
    <submittedName>
        <fullName evidence="4">MBL fold metallo-hydrolase</fullName>
    </submittedName>
</protein>
<reference evidence="4" key="1">
    <citation type="submission" date="2021-11" db="EMBL/GenBank/DDBJ databases">
        <title>Vibrio ZSDE26 sp. nov. and Vibrio ZSDZ34 sp. nov., isolated from coastal seawater in Qingdao.</title>
        <authorList>
            <person name="Zhang P."/>
        </authorList>
    </citation>
    <scope>NUCLEOTIDE SEQUENCE</scope>
    <source>
        <strain evidence="4">ZSDZ34</strain>
    </source>
</reference>
<dbReference type="EMBL" id="JAJNNZ010000019">
    <property type="protein sequence ID" value="MCJ2378644.1"/>
    <property type="molecule type" value="Genomic_DNA"/>
</dbReference>
<proteinExistence type="predicted"/>
<accession>A0A9X1WKS4</accession>
<keyword evidence="1" id="KW-0378">Hydrolase</keyword>
<dbReference type="Pfam" id="PF10996">
    <property type="entry name" value="Beta-Casp"/>
    <property type="match status" value="1"/>
</dbReference>
<evidence type="ECO:0000256" key="1">
    <source>
        <dbReference type="ARBA" id="ARBA00022801"/>
    </source>
</evidence>
<sequence>MQLNDKVAVIHHGGKGTVTGSCHELKIGRDAVLVDCGLFQGEDAPNKALSALNITFPIQHIAALVLTHSHIDHIGRLPWLLAAGFSGPIYCTKATAELVPLMLEDGLKLQLGFNRGQQSRIIELVRKRIQAVDYNVWFPIKSKVSGYFTYGRFHHAGHILGSAYVEFKLPNQEMAVFSGDLGPNDTPLLPDPVAPMRADYLFVESTYGDSNHQDIASRSERLLTIIKRSLQDGGAIIIPAFSVGRTQELLFDIEQLIAKHHLDDRLPIILDSPLALRVTKSYRRFKKLWGNEAKKRLDARRHPLNFKQCITVDSYSQHKKIVNRLQGSAEPAIIIAASGMCQGGRVMDYLKALLPDGRTDVIFAGYQANGTLGRDIQDGKTTVWIDQVPVNVNAQVHQLSGYSAHAGQEDLLRFVEAIRAPITQLHLIHGEPSSKRELKEMLMRRGFEGKIVE</sequence>
<dbReference type="InterPro" id="IPR022712">
    <property type="entry name" value="Beta_Casp"/>
</dbReference>
<dbReference type="GO" id="GO:0016787">
    <property type="term" value="F:hydrolase activity"/>
    <property type="evidence" value="ECO:0007669"/>
    <property type="project" value="UniProtKB-KW"/>
</dbReference>
<dbReference type="PANTHER" id="PTHR11203">
    <property type="entry name" value="CLEAVAGE AND POLYADENYLATION SPECIFICITY FACTOR FAMILY MEMBER"/>
    <property type="match status" value="1"/>
</dbReference>
<dbReference type="RefSeq" id="WP_244359033.1">
    <property type="nucleotide sequence ID" value="NZ_JAJNNZ010000019.1"/>
</dbReference>
<dbReference type="GO" id="GO:0004521">
    <property type="term" value="F:RNA endonuclease activity"/>
    <property type="evidence" value="ECO:0007669"/>
    <property type="project" value="TreeGrafter"/>
</dbReference>
<dbReference type="InterPro" id="IPR050698">
    <property type="entry name" value="MBL"/>
</dbReference>
<dbReference type="InterPro" id="IPR036866">
    <property type="entry name" value="RibonucZ/Hydroxyglut_hydro"/>
</dbReference>
<feature type="domain" description="Metallo-beta-lactamase" evidence="2">
    <location>
        <begin position="19"/>
        <end position="241"/>
    </location>
</feature>
<dbReference type="CDD" id="cd16295">
    <property type="entry name" value="TTHA0252-CPSF-like_MBL-fold"/>
    <property type="match status" value="1"/>
</dbReference>
<comment type="caution">
    <text evidence="4">The sequence shown here is derived from an EMBL/GenBank/DDBJ whole genome shotgun (WGS) entry which is preliminary data.</text>
</comment>